<organism evidence="1 2">
    <name type="scientific">Flavobacterium arundinis</name>
    <dbReference type="NCBI Taxonomy" id="3139143"/>
    <lineage>
        <taxon>Bacteria</taxon>
        <taxon>Pseudomonadati</taxon>
        <taxon>Bacteroidota</taxon>
        <taxon>Flavobacteriia</taxon>
        <taxon>Flavobacteriales</taxon>
        <taxon>Flavobacteriaceae</taxon>
        <taxon>Flavobacterium</taxon>
    </lineage>
</organism>
<keyword evidence="2" id="KW-1185">Reference proteome</keyword>
<protein>
    <recommendedName>
        <fullName evidence="3">Response regulatory domain-containing protein</fullName>
    </recommendedName>
</protein>
<dbReference type="RefSeq" id="WP_341698605.1">
    <property type="nucleotide sequence ID" value="NZ_JBBYHR010000013.1"/>
</dbReference>
<evidence type="ECO:0008006" key="3">
    <source>
        <dbReference type="Google" id="ProtNLM"/>
    </source>
</evidence>
<accession>A0ABU9I2A8</accession>
<name>A0ABU9I2A8_9FLAO</name>
<dbReference type="EMBL" id="JBBYHR010000013">
    <property type="protein sequence ID" value="MEL1246310.1"/>
    <property type="molecule type" value="Genomic_DNA"/>
</dbReference>
<comment type="caution">
    <text evidence="1">The sequence shown here is derived from an EMBL/GenBank/DDBJ whole genome shotgun (WGS) entry which is preliminary data.</text>
</comment>
<gene>
    <name evidence="1" type="ORF">AAEO56_18700</name>
</gene>
<reference evidence="1 2" key="1">
    <citation type="submission" date="2024-04" db="EMBL/GenBank/DDBJ databases">
        <title>Flavobacterium sp. DGU11 16S ribosomal RNA gene Genome sequencing and assembly.</title>
        <authorList>
            <person name="Park S."/>
        </authorList>
    </citation>
    <scope>NUCLEOTIDE SEQUENCE [LARGE SCALE GENOMIC DNA]</scope>
    <source>
        <strain evidence="1 2">DGU11</strain>
    </source>
</reference>
<sequence length="109" mass="12275">MKLFIIDWSREITTPLLDYCKSTPHTIAGCELVDGAEAYRKTAHCKPDAIVVNYAVKPSHGRSTAEQIFKRKLTSEIPIYFIGGAEDDNEKVEHIGICLSEEELHELLD</sequence>
<dbReference type="SUPFAM" id="SSF52172">
    <property type="entry name" value="CheY-like"/>
    <property type="match status" value="1"/>
</dbReference>
<dbReference type="InterPro" id="IPR011006">
    <property type="entry name" value="CheY-like_superfamily"/>
</dbReference>
<evidence type="ECO:0000313" key="1">
    <source>
        <dbReference type="EMBL" id="MEL1246310.1"/>
    </source>
</evidence>
<proteinExistence type="predicted"/>
<dbReference type="Proteomes" id="UP001464555">
    <property type="component" value="Unassembled WGS sequence"/>
</dbReference>
<evidence type="ECO:0000313" key="2">
    <source>
        <dbReference type="Proteomes" id="UP001464555"/>
    </source>
</evidence>